<dbReference type="AlphaFoldDB" id="A0AAN7ZLA7"/>
<dbReference type="GO" id="GO:0005549">
    <property type="term" value="F:odorant binding"/>
    <property type="evidence" value="ECO:0007669"/>
    <property type="project" value="InterPro"/>
</dbReference>
<proteinExistence type="predicted"/>
<feature type="chain" id="PRO_5043031405" evidence="1">
    <location>
        <begin position="20"/>
        <end position="142"/>
    </location>
</feature>
<keyword evidence="3" id="KW-1185">Reference proteome</keyword>
<comment type="caution">
    <text evidence="2">The sequence shown here is derived from an EMBL/GenBank/DDBJ whole genome shotgun (WGS) entry which is preliminary data.</text>
</comment>
<accession>A0AAN7ZLA7</accession>
<evidence type="ECO:0000313" key="2">
    <source>
        <dbReference type="EMBL" id="KAK5642606.1"/>
    </source>
</evidence>
<keyword evidence="1" id="KW-0732">Signal</keyword>
<dbReference type="Proteomes" id="UP001329430">
    <property type="component" value="Chromosome 6"/>
</dbReference>
<sequence>MRVVFISLCIAVTLLQVQCTEVPKEYLDKITLECADEQKFDKTRFSTILDDKYNIVSEDPDVFLLLECAHRKRKLIKDNDFVRDAYIEAIVQTLIPVLRPNEANPAKLAEESYDHCHTVHKQDHIGARIKDLHNCITNKLLA</sequence>
<gene>
    <name evidence="2" type="ORF">RI129_008773</name>
</gene>
<protein>
    <submittedName>
        <fullName evidence="2">Uncharacterized protein</fullName>
    </submittedName>
</protein>
<reference evidence="2 3" key="1">
    <citation type="journal article" date="2024" name="Insects">
        <title>An Improved Chromosome-Level Genome Assembly of the Firefly Pyrocoelia pectoralis.</title>
        <authorList>
            <person name="Fu X."/>
            <person name="Meyer-Rochow V.B."/>
            <person name="Ballantyne L."/>
            <person name="Zhu X."/>
        </authorList>
    </citation>
    <scope>NUCLEOTIDE SEQUENCE [LARGE SCALE GENOMIC DNA]</scope>
    <source>
        <strain evidence="2">XCY_ONT2</strain>
    </source>
</reference>
<dbReference type="InterPro" id="IPR036728">
    <property type="entry name" value="PBP_GOBP_sf"/>
</dbReference>
<dbReference type="Gene3D" id="1.10.238.20">
    <property type="entry name" value="Pheromone/general odorant binding protein domain"/>
    <property type="match status" value="1"/>
</dbReference>
<evidence type="ECO:0000256" key="1">
    <source>
        <dbReference type="SAM" id="SignalP"/>
    </source>
</evidence>
<name>A0AAN7ZLA7_9COLE</name>
<organism evidence="2 3">
    <name type="scientific">Pyrocoelia pectoralis</name>
    <dbReference type="NCBI Taxonomy" id="417401"/>
    <lineage>
        <taxon>Eukaryota</taxon>
        <taxon>Metazoa</taxon>
        <taxon>Ecdysozoa</taxon>
        <taxon>Arthropoda</taxon>
        <taxon>Hexapoda</taxon>
        <taxon>Insecta</taxon>
        <taxon>Pterygota</taxon>
        <taxon>Neoptera</taxon>
        <taxon>Endopterygota</taxon>
        <taxon>Coleoptera</taxon>
        <taxon>Polyphaga</taxon>
        <taxon>Elateriformia</taxon>
        <taxon>Elateroidea</taxon>
        <taxon>Lampyridae</taxon>
        <taxon>Lampyrinae</taxon>
        <taxon>Pyrocoelia</taxon>
    </lineage>
</organism>
<feature type="signal peptide" evidence="1">
    <location>
        <begin position="1"/>
        <end position="19"/>
    </location>
</feature>
<evidence type="ECO:0000313" key="3">
    <source>
        <dbReference type="Proteomes" id="UP001329430"/>
    </source>
</evidence>
<dbReference type="EMBL" id="JAVRBK010000006">
    <property type="protein sequence ID" value="KAK5642606.1"/>
    <property type="molecule type" value="Genomic_DNA"/>
</dbReference>
<dbReference type="SUPFAM" id="SSF47565">
    <property type="entry name" value="Insect pheromone/odorant-binding proteins"/>
    <property type="match status" value="1"/>
</dbReference>